<keyword evidence="3" id="KW-1185">Reference proteome</keyword>
<evidence type="ECO:0000256" key="1">
    <source>
        <dbReference type="SAM" id="MobiDB-lite"/>
    </source>
</evidence>
<evidence type="ECO:0000313" key="3">
    <source>
        <dbReference type="Proteomes" id="UP000219286"/>
    </source>
</evidence>
<comment type="caution">
    <text evidence="2">The sequence shown here is derived from an EMBL/GenBank/DDBJ whole genome shotgun (WGS) entry which is preliminary data.</text>
</comment>
<gene>
    <name evidence="2" type="ORF">A9Z42_0021980</name>
</gene>
<reference evidence="2 3" key="1">
    <citation type="journal article" date="2015" name="Genome Announc.">
        <title>Genome sequence and annotation of Trichoderma parareesei, the ancestor of the cellulase producer Trichoderma reesei.</title>
        <authorList>
            <person name="Yang D."/>
            <person name="Pomraning K."/>
            <person name="Kopchinskiy A."/>
            <person name="Karimi Aghcheh R."/>
            <person name="Atanasova L."/>
            <person name="Chenthamara K."/>
            <person name="Baker S.E."/>
            <person name="Zhang R."/>
            <person name="Shen Q."/>
            <person name="Freitag M."/>
            <person name="Kubicek C.P."/>
            <person name="Druzhinina I.S."/>
        </authorList>
    </citation>
    <scope>NUCLEOTIDE SEQUENCE [LARGE SCALE GENOMIC DNA]</scope>
    <source>
        <strain evidence="2 3">CBS 125925</strain>
    </source>
</reference>
<organism evidence="2 3">
    <name type="scientific">Trichoderma parareesei</name>
    <name type="common">Filamentous fungus</name>
    <dbReference type="NCBI Taxonomy" id="858221"/>
    <lineage>
        <taxon>Eukaryota</taxon>
        <taxon>Fungi</taxon>
        <taxon>Dikarya</taxon>
        <taxon>Ascomycota</taxon>
        <taxon>Pezizomycotina</taxon>
        <taxon>Sordariomycetes</taxon>
        <taxon>Hypocreomycetidae</taxon>
        <taxon>Hypocreales</taxon>
        <taxon>Hypocreaceae</taxon>
        <taxon>Trichoderma</taxon>
    </lineage>
</organism>
<dbReference type="OrthoDB" id="5422351at2759"/>
<name>A0A2H2Z9S0_TRIPA</name>
<dbReference type="Proteomes" id="UP000219286">
    <property type="component" value="Unassembled WGS sequence"/>
</dbReference>
<accession>A0A2H2Z9S0</accession>
<protein>
    <submittedName>
        <fullName evidence="2">Uncharacterized protein</fullName>
    </submittedName>
</protein>
<evidence type="ECO:0000313" key="2">
    <source>
        <dbReference type="EMBL" id="OTA01872.1"/>
    </source>
</evidence>
<feature type="compositionally biased region" description="Acidic residues" evidence="1">
    <location>
        <begin position="32"/>
        <end position="41"/>
    </location>
</feature>
<sequence>MNETRPQCEWPVTRTDHITGSPSQEDVPMSFYDDEDDDDDILSSNEDEGHFSPAPLSQSLLSSFEGYSLPRHGEEGKEAFLQQDFAHRASPKVIPSRSNMLDTPIEAGLDEFVSTEDWH</sequence>
<feature type="region of interest" description="Disordered" evidence="1">
    <location>
        <begin position="1"/>
        <end position="57"/>
    </location>
</feature>
<proteinExistence type="predicted"/>
<dbReference type="EMBL" id="LFMI01000248">
    <property type="protein sequence ID" value="OTA01872.1"/>
    <property type="molecule type" value="Genomic_DNA"/>
</dbReference>
<dbReference type="AlphaFoldDB" id="A0A2H2Z9S0"/>